<dbReference type="Proteomes" id="UP000246996">
    <property type="component" value="Chromosome"/>
</dbReference>
<dbReference type="PANTHER" id="PTHR30461:SF23">
    <property type="entry name" value="DNA RECOMBINASE-RELATED"/>
    <property type="match status" value="1"/>
</dbReference>
<evidence type="ECO:0000313" key="1">
    <source>
        <dbReference type="EMBL" id="AWO73824.1"/>
    </source>
</evidence>
<dbReference type="InterPro" id="IPR006119">
    <property type="entry name" value="Resolv_N"/>
</dbReference>
<dbReference type="GO" id="GO:0003677">
    <property type="term" value="F:DNA binding"/>
    <property type="evidence" value="ECO:0007669"/>
    <property type="project" value="InterPro"/>
</dbReference>
<dbReference type="Gene3D" id="3.40.50.1390">
    <property type="entry name" value="Resolvase, N-terminal catalytic domain"/>
    <property type="match status" value="1"/>
</dbReference>
<dbReference type="EMBL" id="CP027303">
    <property type="protein sequence ID" value="AWO73824.1"/>
    <property type="molecule type" value="Genomic_DNA"/>
</dbReference>
<dbReference type="InterPro" id="IPR011109">
    <property type="entry name" value="DNA_bind_recombinase_dom"/>
</dbReference>
<dbReference type="Gene3D" id="3.90.1750.20">
    <property type="entry name" value="Putative Large Serine Recombinase, Chain B, Domain 2"/>
    <property type="match status" value="1"/>
</dbReference>
<dbReference type="PANTHER" id="PTHR30461">
    <property type="entry name" value="DNA-INVERTASE FROM LAMBDOID PROPHAGE"/>
    <property type="match status" value="1"/>
</dbReference>
<dbReference type="CDD" id="cd00338">
    <property type="entry name" value="Ser_Recombinase"/>
    <property type="match status" value="1"/>
</dbReference>
<name>A0A2Z3N794_GEOTH</name>
<protein>
    <submittedName>
        <fullName evidence="1">Serine recombinase</fullName>
    </submittedName>
</protein>
<sequence>MDLSKILTPGMKGVFYGRHSTHKQTMETQRRSAYDLAEKYQCTIVEEILDEGVSSRKKDREGYKRLIAAAYEKKFDFVIIYSHSRIARIPEEHDLIRATMHILDIPIIESETESLYDFGDTIFRAIKDGIAKYELDKIRINTKNAIETLAKNGRWTGGRAPFGYQYTSKKEGGTEKFDIVEAEIELVKKVFELYKNHHGFSSIARQLPENSYRGKAWTKDRVKNIITNPFYAGYIAIRRKHEKKHNALKDRSEWIMKKSPLIPAVLTIEEWEYCWNLYKTKNERKIPPKHFKTSFLLTGLLKCQNCNGGLIGKDQRTTSNQGKVYGKKVYLCKSCNYKIDADDAHQTVLKVFRSYQGVDTEKLISAVQEKVETEISNIKKSIEDLKVSWQTEKRKLQLCDIEIEKAFKRKEEKEPHIKILIITKDRILNKVHQIERWIEEKEAKIKFLEEVQKNENLIRDHLKQFQAPVSSCNEDMRALFLYLFEEIMVNKKGHLQCKLRFNLDDK</sequence>
<dbReference type="InterPro" id="IPR050639">
    <property type="entry name" value="SSR_resolvase"/>
</dbReference>
<evidence type="ECO:0000313" key="2">
    <source>
        <dbReference type="Proteomes" id="UP000246996"/>
    </source>
</evidence>
<proteinExistence type="predicted"/>
<dbReference type="SMART" id="SM00857">
    <property type="entry name" value="Resolvase"/>
    <property type="match status" value="1"/>
</dbReference>
<dbReference type="Pfam" id="PF07508">
    <property type="entry name" value="Recombinase"/>
    <property type="match status" value="1"/>
</dbReference>
<accession>A0A2Z3N794</accession>
<dbReference type="InterPro" id="IPR038109">
    <property type="entry name" value="DNA_bind_recomb_sf"/>
</dbReference>
<reference evidence="2" key="1">
    <citation type="submission" date="2018-02" db="EMBL/GenBank/DDBJ databases">
        <title>The complete genome of bacterial strain SGAirxxxx.</title>
        <authorList>
            <person name="Schuster S.C."/>
        </authorList>
    </citation>
    <scope>NUCLEOTIDE SEQUENCE [LARGE SCALE GENOMIC DNA]</scope>
    <source>
        <strain evidence="2">SGAir0734</strain>
    </source>
</reference>
<dbReference type="RefSeq" id="WP_011230104.1">
    <property type="nucleotide sequence ID" value="NZ_CP027303.2"/>
</dbReference>
<dbReference type="GO" id="GO:0000150">
    <property type="term" value="F:DNA strand exchange activity"/>
    <property type="evidence" value="ECO:0007669"/>
    <property type="project" value="InterPro"/>
</dbReference>
<organism evidence="1 2">
    <name type="scientific">Geobacillus thermoleovorans</name>
    <name type="common">Bacillus thermoleovorans</name>
    <dbReference type="NCBI Taxonomy" id="33941"/>
    <lineage>
        <taxon>Bacteria</taxon>
        <taxon>Bacillati</taxon>
        <taxon>Bacillota</taxon>
        <taxon>Bacilli</taxon>
        <taxon>Bacillales</taxon>
        <taxon>Anoxybacillaceae</taxon>
        <taxon>Geobacillus</taxon>
        <taxon>Geobacillus thermoleovorans group</taxon>
    </lineage>
</organism>
<dbReference type="SUPFAM" id="SSF53041">
    <property type="entry name" value="Resolvase-like"/>
    <property type="match status" value="1"/>
</dbReference>
<dbReference type="AlphaFoldDB" id="A0A2Z3N794"/>
<dbReference type="InterPro" id="IPR036162">
    <property type="entry name" value="Resolvase-like_N_sf"/>
</dbReference>
<dbReference type="Pfam" id="PF00239">
    <property type="entry name" value="Resolvase"/>
    <property type="match status" value="1"/>
</dbReference>
<dbReference type="PROSITE" id="PS51737">
    <property type="entry name" value="RECOMBINASE_DNA_BIND"/>
    <property type="match status" value="1"/>
</dbReference>
<gene>
    <name evidence="1" type="ORF">C1N76_04040</name>
</gene>